<dbReference type="PROSITE" id="PS51727">
    <property type="entry name" value="CBP_P300_HAT"/>
    <property type="match status" value="1"/>
</dbReference>
<feature type="compositionally biased region" description="Polar residues" evidence="17">
    <location>
        <begin position="973"/>
        <end position="990"/>
    </location>
</feature>
<feature type="compositionally biased region" description="Polar residues" evidence="17">
    <location>
        <begin position="498"/>
        <end position="510"/>
    </location>
</feature>
<dbReference type="InterPro" id="IPR036529">
    <property type="entry name" value="KIX_dom_sf"/>
</dbReference>
<dbReference type="GO" id="GO:0008270">
    <property type="term" value="F:zinc ion binding"/>
    <property type="evidence" value="ECO:0007669"/>
    <property type="project" value="UniProtKB-KW"/>
</dbReference>
<evidence type="ECO:0000256" key="12">
    <source>
        <dbReference type="ARBA" id="ARBA00023163"/>
    </source>
</evidence>
<feature type="domain" description="PHD-type" evidence="18">
    <location>
        <begin position="1141"/>
        <end position="1218"/>
    </location>
</feature>
<dbReference type="InterPro" id="IPR011011">
    <property type="entry name" value="Znf_FYVE_PHD"/>
</dbReference>
<dbReference type="PROSITE" id="PS50016">
    <property type="entry name" value="ZF_PHD_2"/>
    <property type="match status" value="1"/>
</dbReference>
<dbReference type="Gene3D" id="1.10.246.20">
    <property type="entry name" value="Coactivator CBP, KIX domain"/>
    <property type="match status" value="1"/>
</dbReference>
<evidence type="ECO:0000256" key="10">
    <source>
        <dbReference type="ARBA" id="ARBA00023015"/>
    </source>
</evidence>
<evidence type="ECO:0000259" key="19">
    <source>
        <dbReference type="PROSITE" id="PS50134"/>
    </source>
</evidence>
<evidence type="ECO:0000256" key="8">
    <source>
        <dbReference type="ARBA" id="ARBA00022833"/>
    </source>
</evidence>
<dbReference type="SMART" id="SM00291">
    <property type="entry name" value="ZnF_ZZ"/>
    <property type="match status" value="2"/>
</dbReference>
<dbReference type="Proteomes" id="UP001633002">
    <property type="component" value="Unassembled WGS sequence"/>
</dbReference>
<dbReference type="InterPro" id="IPR000433">
    <property type="entry name" value="Znf_ZZ"/>
</dbReference>
<dbReference type="Pfam" id="PF02135">
    <property type="entry name" value="zf-TAZ"/>
    <property type="match status" value="2"/>
</dbReference>
<evidence type="ECO:0000256" key="14">
    <source>
        <dbReference type="ARBA" id="ARBA00023315"/>
    </source>
</evidence>
<dbReference type="SUPFAM" id="SSF57933">
    <property type="entry name" value="TAZ domain"/>
    <property type="match status" value="2"/>
</dbReference>
<dbReference type="EC" id="2.3.1.48" evidence="3"/>
<dbReference type="PANTHER" id="PTHR13808">
    <property type="entry name" value="CBP/P300-RELATED"/>
    <property type="match status" value="1"/>
</dbReference>
<feature type="compositionally biased region" description="Basic residues" evidence="17">
    <location>
        <begin position="1500"/>
        <end position="1515"/>
    </location>
</feature>
<dbReference type="Gene3D" id="3.30.40.10">
    <property type="entry name" value="Zinc/RING finger domain, C3HC4 (zinc finger)"/>
    <property type="match status" value="1"/>
</dbReference>
<dbReference type="FunFam" id="3.30.60.90:FF:000022">
    <property type="entry name" value="Histone acetyltransferase of the CBP family 12"/>
    <property type="match status" value="1"/>
</dbReference>
<feature type="domain" description="ZZ-type" evidence="20">
    <location>
        <begin position="1552"/>
        <end position="1615"/>
    </location>
</feature>
<proteinExistence type="predicted"/>
<dbReference type="InterPro" id="IPR043145">
    <property type="entry name" value="Znf_ZZ_sf"/>
</dbReference>
<evidence type="ECO:0000256" key="9">
    <source>
        <dbReference type="ARBA" id="ARBA00022853"/>
    </source>
</evidence>
<dbReference type="InterPro" id="IPR031162">
    <property type="entry name" value="CBP_P300_HAT"/>
</dbReference>
<organism evidence="22 23">
    <name type="scientific">Riccia sorocarpa</name>
    <dbReference type="NCBI Taxonomy" id="122646"/>
    <lineage>
        <taxon>Eukaryota</taxon>
        <taxon>Viridiplantae</taxon>
        <taxon>Streptophyta</taxon>
        <taxon>Embryophyta</taxon>
        <taxon>Marchantiophyta</taxon>
        <taxon>Marchantiopsida</taxon>
        <taxon>Marchantiidae</taxon>
        <taxon>Marchantiales</taxon>
        <taxon>Ricciaceae</taxon>
        <taxon>Riccia</taxon>
    </lineage>
</organism>
<keyword evidence="6" id="KW-0677">Repeat</keyword>
<keyword evidence="4" id="KW-0808">Transferase</keyword>
<feature type="domain" description="CBP/p300-type HAT" evidence="21">
    <location>
        <begin position="1233"/>
        <end position="1670"/>
    </location>
</feature>
<dbReference type="FunFam" id="1.20.1020.10:FF:000003">
    <property type="entry name" value="Histone acetyltransferase HAC1-like protein"/>
    <property type="match status" value="1"/>
</dbReference>
<evidence type="ECO:0000256" key="7">
    <source>
        <dbReference type="ARBA" id="ARBA00022771"/>
    </source>
</evidence>
<comment type="catalytic activity">
    <reaction evidence="15">
        <text>L-lysyl-[protein] + acetyl-CoA = N(6)-acetyl-L-lysyl-[protein] + CoA + H(+)</text>
        <dbReference type="Rhea" id="RHEA:45948"/>
        <dbReference type="Rhea" id="RHEA-COMP:9752"/>
        <dbReference type="Rhea" id="RHEA-COMP:10731"/>
        <dbReference type="ChEBI" id="CHEBI:15378"/>
        <dbReference type="ChEBI" id="CHEBI:29969"/>
        <dbReference type="ChEBI" id="CHEBI:57287"/>
        <dbReference type="ChEBI" id="CHEBI:57288"/>
        <dbReference type="ChEBI" id="CHEBI:61930"/>
        <dbReference type="EC" id="2.3.1.48"/>
    </reaction>
</comment>
<gene>
    <name evidence="22" type="ORF">R1sor_021103</name>
</gene>
<feature type="domain" description="TAZ-type" evidence="19">
    <location>
        <begin position="759"/>
        <end position="842"/>
    </location>
</feature>
<evidence type="ECO:0000256" key="1">
    <source>
        <dbReference type="ARBA" id="ARBA00002581"/>
    </source>
</evidence>
<feature type="compositionally biased region" description="Polar residues" evidence="17">
    <location>
        <begin position="955"/>
        <end position="966"/>
    </location>
</feature>
<dbReference type="Gene3D" id="1.20.1020.10">
    <property type="entry name" value="TAZ domain"/>
    <property type="match status" value="2"/>
</dbReference>
<dbReference type="InterPro" id="IPR013083">
    <property type="entry name" value="Znf_RING/FYVE/PHD"/>
</dbReference>
<dbReference type="PROSITE" id="PS50134">
    <property type="entry name" value="ZF_TAZ"/>
    <property type="match status" value="2"/>
</dbReference>
<feature type="domain" description="ZZ-type" evidence="20">
    <location>
        <begin position="1672"/>
        <end position="1722"/>
    </location>
</feature>
<dbReference type="SUPFAM" id="SSF57850">
    <property type="entry name" value="RING/U-box"/>
    <property type="match status" value="2"/>
</dbReference>
<feature type="compositionally biased region" description="Polar residues" evidence="17">
    <location>
        <begin position="646"/>
        <end position="655"/>
    </location>
</feature>
<dbReference type="InterPro" id="IPR000197">
    <property type="entry name" value="Znf_TAZ"/>
</dbReference>
<keyword evidence="13" id="KW-0539">Nucleus</keyword>
<dbReference type="Pfam" id="PF08214">
    <property type="entry name" value="HAT_KAT11"/>
    <property type="match status" value="1"/>
</dbReference>
<dbReference type="CDD" id="cd15614">
    <property type="entry name" value="PHD_HAC_like"/>
    <property type="match status" value="1"/>
</dbReference>
<dbReference type="PROSITE" id="PS01357">
    <property type="entry name" value="ZF_ZZ_1"/>
    <property type="match status" value="1"/>
</dbReference>
<dbReference type="SUPFAM" id="SSF57903">
    <property type="entry name" value="FYVE/PHD zinc finger"/>
    <property type="match status" value="1"/>
</dbReference>
<feature type="compositionally biased region" description="Low complexity" evidence="17">
    <location>
        <begin position="474"/>
        <end position="497"/>
    </location>
</feature>
<feature type="compositionally biased region" description="Low complexity" evidence="17">
    <location>
        <begin position="568"/>
        <end position="645"/>
    </location>
</feature>
<feature type="region of interest" description="Disordered" evidence="17">
    <location>
        <begin position="1494"/>
        <end position="1517"/>
    </location>
</feature>
<evidence type="ECO:0000256" key="13">
    <source>
        <dbReference type="ARBA" id="ARBA00023242"/>
    </source>
</evidence>
<feature type="region of interest" description="Disordered" evidence="17">
    <location>
        <begin position="1"/>
        <end position="32"/>
    </location>
</feature>
<feature type="compositionally biased region" description="Low complexity" evidence="17">
    <location>
        <begin position="396"/>
        <end position="412"/>
    </location>
</feature>
<evidence type="ECO:0000256" key="5">
    <source>
        <dbReference type="ARBA" id="ARBA00022723"/>
    </source>
</evidence>
<dbReference type="Gene3D" id="2.10.110.40">
    <property type="match status" value="1"/>
</dbReference>
<evidence type="ECO:0000259" key="21">
    <source>
        <dbReference type="PROSITE" id="PS51727"/>
    </source>
</evidence>
<evidence type="ECO:0000256" key="3">
    <source>
        <dbReference type="ARBA" id="ARBA00013184"/>
    </source>
</evidence>
<feature type="compositionally biased region" description="Low complexity" evidence="17">
    <location>
        <begin position="880"/>
        <end position="893"/>
    </location>
</feature>
<evidence type="ECO:0000256" key="17">
    <source>
        <dbReference type="SAM" id="MobiDB-lite"/>
    </source>
</evidence>
<feature type="compositionally biased region" description="Polar residues" evidence="17">
    <location>
        <begin position="699"/>
        <end position="731"/>
    </location>
</feature>
<feature type="compositionally biased region" description="Low complexity" evidence="17">
    <location>
        <begin position="656"/>
        <end position="698"/>
    </location>
</feature>
<name>A0ABD3GHW5_9MARC</name>
<dbReference type="SMART" id="SM00551">
    <property type="entry name" value="ZnF_TAZ"/>
    <property type="match status" value="2"/>
</dbReference>
<comment type="function">
    <text evidence="1">Acetyltransferase enzyme. Acetylates histones, giving a specific tag for transcriptional activation.</text>
</comment>
<keyword evidence="5" id="KW-0479">Metal-binding</keyword>
<protein>
    <recommendedName>
        <fullName evidence="3">histone acetyltransferase</fullName>
        <ecNumber evidence="3">2.3.1.48</ecNumber>
    </recommendedName>
</protein>
<dbReference type="GO" id="GO:0005634">
    <property type="term" value="C:nucleus"/>
    <property type="evidence" value="ECO:0007669"/>
    <property type="project" value="UniProtKB-SubCell"/>
</dbReference>
<keyword evidence="23" id="KW-1185">Reference proteome</keyword>
<comment type="caution">
    <text evidence="22">The sequence shown here is derived from an EMBL/GenBank/DDBJ whole genome shotgun (WGS) entry which is preliminary data.</text>
</comment>
<feature type="domain" description="TAZ-type" evidence="19">
    <location>
        <begin position="1729"/>
        <end position="1812"/>
    </location>
</feature>
<keyword evidence="11" id="KW-0010">Activator</keyword>
<evidence type="ECO:0000256" key="2">
    <source>
        <dbReference type="ARBA" id="ARBA00004123"/>
    </source>
</evidence>
<feature type="compositionally biased region" description="Low complexity" evidence="17">
    <location>
        <begin position="930"/>
        <end position="946"/>
    </location>
</feature>
<feature type="compositionally biased region" description="Polar residues" evidence="17">
    <location>
        <begin position="374"/>
        <end position="395"/>
    </location>
</feature>
<evidence type="ECO:0000259" key="20">
    <source>
        <dbReference type="PROSITE" id="PS50135"/>
    </source>
</evidence>
<evidence type="ECO:0000256" key="6">
    <source>
        <dbReference type="ARBA" id="ARBA00022737"/>
    </source>
</evidence>
<dbReference type="Gene3D" id="3.30.60.90">
    <property type="match status" value="2"/>
</dbReference>
<feature type="region of interest" description="Disordered" evidence="17">
    <location>
        <begin position="454"/>
        <end position="755"/>
    </location>
</feature>
<dbReference type="Pfam" id="PF00569">
    <property type="entry name" value="ZZ"/>
    <property type="match status" value="1"/>
</dbReference>
<feature type="region of interest" description="Disordered" evidence="17">
    <location>
        <begin position="854"/>
        <end position="990"/>
    </location>
</feature>
<evidence type="ECO:0000256" key="16">
    <source>
        <dbReference type="PROSITE-ProRule" id="PRU00228"/>
    </source>
</evidence>
<dbReference type="GO" id="GO:0004402">
    <property type="term" value="F:histone acetyltransferase activity"/>
    <property type="evidence" value="ECO:0007669"/>
    <property type="project" value="UniProtKB-ARBA"/>
</dbReference>
<sequence length="1847" mass="203218">MNAQSQTSNQSLGQVSRMAQANGSSLPGSTQVHRTWHQEADNFGLRRTVVENILSLFQKRRGAVTQEWQQKLPDFVKRLEEGLYRQATTKEEYADPTTLESRLQSLAKRMTKGAPMSQLAPHGNVTSSSLGNMGNMIPTPGVASTMIPTPGNTGNLMPGPSGVSTMVPTPGVASSMVPTPGVANNMLIGNMMPTPGHGHSNSAVSGMNNMMVSSGKTNIMSSSASGGNMMPTPGHSSMMYNTGVNMMPTPGTNVSQQSMGGMRMSQNGSMGMSMGMPTGGSQMIPTPGLTSSQAMGMTQQSSSGPVLSNVTSVSAQQQQQSQSFGGVSGNQMYRNMNGQIGGSLNNMVQQRKSALGTGNTMNNGIAMVGNNQHLMNGNSGVHSQSNHLNSNQFSGMQSQPQSQQQQRIHQRQIRMQPSVANPMVPVGEGYAMNAADLAGPGAIYPPVSSASSLNNLSTNGSHTQKMIPVPGLPSSQQNASQQHLQQNSQAQQLQNLQRNTSVANATNSRAQQQQQSSVPKSQGLYQSMPPPSLSTQKLQSGNVSQEQTQHPSPTQKVPLPAGRSLYDSQPSSPQLQRQQPVALHQQMNMQGQPQQRQGTMQQQQGSSLSQQGRQQMSQAQQKSSDQHQSQQQQQELTSVSQQQSSVKAPSQPNSVQQTRPLQQSQQRSFVQTQQLQQRPHSQAQSSQQESQTQPISSSLSDQHQIPQNQPLGQQTSMNAQSPLSNGPSNSAAPAVRPGNNPNGALPSGQLRVGAGGPIDAQRAQQYSKQQRWLLFLRHASKCTATEGQCNISPHCHMARQLWTHLGSCRERECTYTRCNASRTLLHHYRICNDQFCPVCGPVKTMINKRPHASTTTSIANQGSPGNISSPPNIPSTLVPSNSGGALTSLSSSLEYETQGPAKKMKTEPGSVAGPSTMHPQQSPAPGSLKAQAGSAAFASSAAPQGSNRHALPVKSENSVLTKTESSAKMDGQGSAQPMSGSQRQTQVKVETPTQVKVEATSGPAVAGNPVKVEPAPPLQPVKQEAPAAGGSNAIVPASAAKCGKPKIVGTSLTELFTPEQIREHITGLRQWVGQVLIASWQSKAKAEKNQAMEHQMSENACRLCAVEKLTFEPPPIYCTSCGCRIKRNAPFYTAGSGETRHYFCIPCYNDIRTDTVEMDGMAYPKSKLEKRKNDEETEEAWVQCDKCNQWNHQVCALFNGRRNEGGEAEYTCPQCCMLEIERGERKPLLSSAVLGAKDLPKTFLSDHLEQRLAKRLKQERIERARAQGKSVDEIPGAESLVIRVVSNVDKKLEVKSRFLEIFQEEDYPTEFPYKSKVVLLFQKIEGVEVCLFGMYVQEFGVDCSPPNQRRVYLSYLDSVKYFRPDVRTSNNEALRTFVYHEILIAYLDYCKLRGFSSCYIWACPPLKGEDYILYCHPEIQKTPKSDKLRDWYLTMLKKAMSDGIVAEVTNLYDHFFTSTGECRSKVTAARLPYFDGDYWPGAAEDMIVQLQQEEEDGRKLQKKGKNKKTATKRASKAAAQAELASNASKDMQLMHKLGESILPMKEDFIMVHMHYCCTHCRNFIISGWRWTCKQCKSFNLCDRCHDAEQKREEKDRHPITSKEAHSLTLIELEKVPGDTKDKDEFMESEFFDTRQAFLSLCQGNHYQYDTLRRAKHSSMMVLYHLHNPTAPAFVITCNMCHRDIETGQGWRCETCPDFDLCNSCKDIAKHQHKLTPHPSASERNAQNKEARQKRVLQLRKMLDLLVHASQCGVPSCAYPKCRSVKGLFRHGYMCKVRASGGCALCKRMWYLLQLHARACKEAECRVPRCKDLKEHVRRSNQQQESRRRAAVMEMMRQRAAEAAGGAS</sequence>
<keyword evidence="14" id="KW-0012">Acyltransferase</keyword>
<dbReference type="EMBL" id="JBJQOH010000007">
    <property type="protein sequence ID" value="KAL3678147.1"/>
    <property type="molecule type" value="Genomic_DNA"/>
</dbReference>
<keyword evidence="7 16" id="KW-0863">Zinc-finger</keyword>
<comment type="subcellular location">
    <subcellularLocation>
        <location evidence="2">Nucleus</location>
    </subcellularLocation>
</comment>
<dbReference type="InterPro" id="IPR019787">
    <property type="entry name" value="Znf_PHD-finger"/>
</dbReference>
<evidence type="ECO:0000256" key="11">
    <source>
        <dbReference type="ARBA" id="ARBA00023159"/>
    </source>
</evidence>
<keyword evidence="10" id="KW-0805">Transcription regulation</keyword>
<dbReference type="PANTHER" id="PTHR13808:SF1">
    <property type="entry name" value="HISTONE ACETYLTRANSFERASE"/>
    <property type="match status" value="1"/>
</dbReference>
<evidence type="ECO:0000313" key="23">
    <source>
        <dbReference type="Proteomes" id="UP001633002"/>
    </source>
</evidence>
<evidence type="ECO:0000256" key="4">
    <source>
        <dbReference type="ARBA" id="ARBA00022679"/>
    </source>
</evidence>
<evidence type="ECO:0000259" key="18">
    <source>
        <dbReference type="PROSITE" id="PS50016"/>
    </source>
</evidence>
<keyword evidence="9" id="KW-0156">Chromatin regulator</keyword>
<dbReference type="InterPro" id="IPR035898">
    <property type="entry name" value="TAZ_dom_sf"/>
</dbReference>
<feature type="region of interest" description="Disordered" evidence="17">
    <location>
        <begin position="374"/>
        <end position="412"/>
    </location>
</feature>
<reference evidence="22 23" key="1">
    <citation type="submission" date="2024-09" db="EMBL/GenBank/DDBJ databases">
        <title>Chromosome-scale assembly of Riccia sorocarpa.</title>
        <authorList>
            <person name="Paukszto L."/>
        </authorList>
    </citation>
    <scope>NUCLEOTIDE SEQUENCE [LARGE SCALE GENOMIC DNA]</scope>
    <source>
        <strain evidence="22">LP-2024</strain>
        <tissue evidence="22">Aerial parts of the thallus</tissue>
    </source>
</reference>
<dbReference type="SMART" id="SM01250">
    <property type="entry name" value="KAT11"/>
    <property type="match status" value="1"/>
</dbReference>
<dbReference type="InterPro" id="IPR038547">
    <property type="entry name" value="RING_CBP-p300_sf"/>
</dbReference>
<keyword evidence="8" id="KW-0862">Zinc</keyword>
<accession>A0ABD3GHW5</accession>
<dbReference type="InterPro" id="IPR013178">
    <property type="entry name" value="Histone_AcTrfase_Rtt109/CBP"/>
</dbReference>
<dbReference type="PROSITE" id="PS50135">
    <property type="entry name" value="ZF_ZZ_2"/>
    <property type="match status" value="2"/>
</dbReference>
<evidence type="ECO:0000256" key="15">
    <source>
        <dbReference type="ARBA" id="ARBA00048017"/>
    </source>
</evidence>
<dbReference type="Pfam" id="PF00628">
    <property type="entry name" value="PHD"/>
    <property type="match status" value="1"/>
</dbReference>
<evidence type="ECO:0000313" key="22">
    <source>
        <dbReference type="EMBL" id="KAL3678147.1"/>
    </source>
</evidence>
<feature type="compositionally biased region" description="Polar residues" evidence="17">
    <location>
        <begin position="533"/>
        <end position="555"/>
    </location>
</feature>
<keyword evidence="12" id="KW-0804">Transcription</keyword>